<proteinExistence type="predicted"/>
<protein>
    <recommendedName>
        <fullName evidence="4">RNase H type-1 domain-containing protein</fullName>
    </recommendedName>
</protein>
<comment type="caution">
    <text evidence="2">The sequence shown here is derived from an EMBL/GenBank/DDBJ whole genome shotgun (WGS) entry which is preliminary data.</text>
</comment>
<accession>A0ABQ7NB37</accession>
<feature type="non-terminal residue" evidence="2">
    <location>
        <position position="1"/>
    </location>
</feature>
<evidence type="ECO:0000313" key="1">
    <source>
        <dbReference type="EMBL" id="KAG5374020.1"/>
    </source>
</evidence>
<name>A0ABQ7NB37_BRACM</name>
<evidence type="ECO:0008006" key="4">
    <source>
        <dbReference type="Google" id="ProtNLM"/>
    </source>
</evidence>
<sequence>GENHGISNTQLVNEFITAADVPRVLCIKVSRTGRRDDYIWSFTSSGKYTVRSGYAIAIVEEVGAAEPTEGPANQASEMQSHVYRWRCQVDASWKEKEEGAGLGFILFEDNHVRLVGLKKGPLAASPLHAEAESLAWAMRETRKLGTDMFSASEPICFSRIQCF</sequence>
<dbReference type="EMBL" id="JADBGQ010000051">
    <property type="protein sequence ID" value="KAG5374020.1"/>
    <property type="molecule type" value="Genomic_DNA"/>
</dbReference>
<reference evidence="2 3" key="1">
    <citation type="submission" date="2021-03" db="EMBL/GenBank/DDBJ databases">
        <authorList>
            <person name="King G.J."/>
            <person name="Bancroft I."/>
            <person name="Baten A."/>
            <person name="Bloomfield J."/>
            <person name="Borpatragohain P."/>
            <person name="He Z."/>
            <person name="Irish N."/>
            <person name="Irwin J."/>
            <person name="Liu K."/>
            <person name="Mauleon R.P."/>
            <person name="Moore J."/>
            <person name="Morris R."/>
            <person name="Ostergaard L."/>
            <person name="Wang B."/>
            <person name="Wells R."/>
        </authorList>
    </citation>
    <scope>NUCLEOTIDE SEQUENCE [LARGE SCALE GENOMIC DNA]</scope>
    <source>
        <strain evidence="2">R-o-18</strain>
        <tissue evidence="2">Leaf</tissue>
    </source>
</reference>
<dbReference type="EMBL" id="JADBGQ010000003">
    <property type="protein sequence ID" value="KAG5407893.1"/>
    <property type="molecule type" value="Genomic_DNA"/>
</dbReference>
<gene>
    <name evidence="2" type="primary">A03g510000.1_BraROA</name>
    <name evidence="1" type="synonym">A03p072530.1_BraROA</name>
    <name evidence="2" type="ORF">IGI04_014012</name>
    <name evidence="1" type="ORF">IGI04_042656</name>
</gene>
<evidence type="ECO:0000313" key="2">
    <source>
        <dbReference type="EMBL" id="KAG5407893.1"/>
    </source>
</evidence>
<dbReference type="Proteomes" id="UP000823674">
    <property type="component" value="Chromosome A03"/>
</dbReference>
<keyword evidence="3" id="KW-1185">Reference proteome</keyword>
<evidence type="ECO:0000313" key="3">
    <source>
        <dbReference type="Proteomes" id="UP000823674"/>
    </source>
</evidence>
<organism evidence="2 3">
    <name type="scientific">Brassica rapa subsp. trilocularis</name>
    <dbReference type="NCBI Taxonomy" id="1813537"/>
    <lineage>
        <taxon>Eukaryota</taxon>
        <taxon>Viridiplantae</taxon>
        <taxon>Streptophyta</taxon>
        <taxon>Embryophyta</taxon>
        <taxon>Tracheophyta</taxon>
        <taxon>Spermatophyta</taxon>
        <taxon>Magnoliopsida</taxon>
        <taxon>eudicotyledons</taxon>
        <taxon>Gunneridae</taxon>
        <taxon>Pentapetalae</taxon>
        <taxon>rosids</taxon>
        <taxon>malvids</taxon>
        <taxon>Brassicales</taxon>
        <taxon>Brassicaceae</taxon>
        <taxon>Brassiceae</taxon>
        <taxon>Brassica</taxon>
    </lineage>
</organism>